<dbReference type="EMBL" id="SNRW01000599">
    <property type="protein sequence ID" value="KAA6400214.1"/>
    <property type="molecule type" value="Genomic_DNA"/>
</dbReference>
<dbReference type="Proteomes" id="UP000324800">
    <property type="component" value="Unassembled WGS sequence"/>
</dbReference>
<dbReference type="AlphaFoldDB" id="A0A5J4WZ03"/>
<name>A0A5J4WZ03_9EUKA</name>
<dbReference type="SUPFAM" id="SSF47576">
    <property type="entry name" value="Calponin-homology domain, CH-domain"/>
    <property type="match status" value="1"/>
</dbReference>
<reference evidence="1 2" key="1">
    <citation type="submission" date="2019-03" db="EMBL/GenBank/DDBJ databases">
        <title>Single cell metagenomics reveals metabolic interactions within the superorganism composed of flagellate Streblomastix strix and complex community of Bacteroidetes bacteria on its surface.</title>
        <authorList>
            <person name="Treitli S.C."/>
            <person name="Kolisko M."/>
            <person name="Husnik F."/>
            <person name="Keeling P."/>
            <person name="Hampl V."/>
        </authorList>
    </citation>
    <scope>NUCLEOTIDE SEQUENCE [LARGE SCALE GENOMIC DNA]</scope>
    <source>
        <strain evidence="1">ST1C</strain>
    </source>
</reference>
<evidence type="ECO:0000313" key="2">
    <source>
        <dbReference type="Proteomes" id="UP000324800"/>
    </source>
</evidence>
<dbReference type="Gene3D" id="1.10.418.10">
    <property type="entry name" value="Calponin-like domain"/>
    <property type="match status" value="1"/>
</dbReference>
<gene>
    <name evidence="1" type="ORF">EZS28_004258</name>
</gene>
<comment type="caution">
    <text evidence="1">The sequence shown here is derived from an EMBL/GenBank/DDBJ whole genome shotgun (WGS) entry which is preliminary data.</text>
</comment>
<accession>A0A5J4WZ03</accession>
<proteinExistence type="predicted"/>
<dbReference type="OrthoDB" id="10595678at2759"/>
<evidence type="ECO:0008006" key="3">
    <source>
        <dbReference type="Google" id="ProtNLM"/>
    </source>
</evidence>
<organism evidence="1 2">
    <name type="scientific">Streblomastix strix</name>
    <dbReference type="NCBI Taxonomy" id="222440"/>
    <lineage>
        <taxon>Eukaryota</taxon>
        <taxon>Metamonada</taxon>
        <taxon>Preaxostyla</taxon>
        <taxon>Oxymonadida</taxon>
        <taxon>Streblomastigidae</taxon>
        <taxon>Streblomastix</taxon>
    </lineage>
</organism>
<evidence type="ECO:0000313" key="1">
    <source>
        <dbReference type="EMBL" id="KAA6400214.1"/>
    </source>
</evidence>
<sequence>MENLSQTPIKGNSQVLDQAHLLISIERKVHQLIEAELCENLDVSLSDAARNGTLIELINAVCPGKHVEYKKKPTAHFAKVDNISALNEAAQKKFNIPFEDLIEPLCHVDSLLQVQIAQLMWHLMVIMDKRGYLQVDIYNEQYCSNPTDEDINRAICIIQTAQNARQLQKKGPIILVLDGIH</sequence>
<protein>
    <recommendedName>
        <fullName evidence="3">Calponin-homology (CH) domain-containing protein</fullName>
    </recommendedName>
</protein>
<dbReference type="InterPro" id="IPR036872">
    <property type="entry name" value="CH_dom_sf"/>
</dbReference>